<dbReference type="AlphaFoldDB" id="A0A8H4RKS0"/>
<comment type="caution">
    <text evidence="2">The sequence shown here is derived from an EMBL/GenBank/DDBJ whole genome shotgun (WGS) entry which is preliminary data.</text>
</comment>
<name>A0A8H4RKS0_9HELO</name>
<evidence type="ECO:0000313" key="2">
    <source>
        <dbReference type="EMBL" id="KAF4631820.1"/>
    </source>
</evidence>
<accession>A0A8H4RKS0</accession>
<feature type="compositionally biased region" description="Basic and acidic residues" evidence="1">
    <location>
        <begin position="31"/>
        <end position="43"/>
    </location>
</feature>
<evidence type="ECO:0000313" key="3">
    <source>
        <dbReference type="Proteomes" id="UP000566819"/>
    </source>
</evidence>
<gene>
    <name evidence="2" type="ORF">G7Y89_g6313</name>
</gene>
<keyword evidence="3" id="KW-1185">Reference proteome</keyword>
<feature type="compositionally biased region" description="Polar residues" evidence="1">
    <location>
        <begin position="73"/>
        <end position="84"/>
    </location>
</feature>
<feature type="compositionally biased region" description="Polar residues" evidence="1">
    <location>
        <begin position="46"/>
        <end position="62"/>
    </location>
</feature>
<dbReference type="EMBL" id="JAAMPI010000407">
    <property type="protein sequence ID" value="KAF4631820.1"/>
    <property type="molecule type" value="Genomic_DNA"/>
</dbReference>
<proteinExistence type="predicted"/>
<sequence length="84" mass="9168">MRRSHRETAADAALNIAHERQPVCQASSPSPERRSEIDTDVPEHQPPSTESYEPLDPSTSSAFPARPARSHYLSATSPTSADEP</sequence>
<reference evidence="2 3" key="1">
    <citation type="submission" date="2020-03" db="EMBL/GenBank/DDBJ databases">
        <title>Draft Genome Sequence of Cudoniella acicularis.</title>
        <authorList>
            <person name="Buettner E."/>
            <person name="Kellner H."/>
        </authorList>
    </citation>
    <scope>NUCLEOTIDE SEQUENCE [LARGE SCALE GENOMIC DNA]</scope>
    <source>
        <strain evidence="2 3">DSM 108380</strain>
    </source>
</reference>
<protein>
    <submittedName>
        <fullName evidence="2">Uncharacterized protein</fullName>
    </submittedName>
</protein>
<organism evidence="2 3">
    <name type="scientific">Cudoniella acicularis</name>
    <dbReference type="NCBI Taxonomy" id="354080"/>
    <lineage>
        <taxon>Eukaryota</taxon>
        <taxon>Fungi</taxon>
        <taxon>Dikarya</taxon>
        <taxon>Ascomycota</taxon>
        <taxon>Pezizomycotina</taxon>
        <taxon>Leotiomycetes</taxon>
        <taxon>Helotiales</taxon>
        <taxon>Tricladiaceae</taxon>
        <taxon>Cudoniella</taxon>
    </lineage>
</organism>
<dbReference type="Proteomes" id="UP000566819">
    <property type="component" value="Unassembled WGS sequence"/>
</dbReference>
<feature type="region of interest" description="Disordered" evidence="1">
    <location>
        <begin position="1"/>
        <end position="84"/>
    </location>
</feature>
<evidence type="ECO:0000256" key="1">
    <source>
        <dbReference type="SAM" id="MobiDB-lite"/>
    </source>
</evidence>